<organism evidence="1 2">
    <name type="scientific">Muriicola soli</name>
    <dbReference type="NCBI Taxonomy" id="2507538"/>
    <lineage>
        <taxon>Bacteria</taxon>
        <taxon>Pseudomonadati</taxon>
        <taxon>Bacteroidota</taxon>
        <taxon>Flavobacteriia</taxon>
        <taxon>Flavobacteriales</taxon>
        <taxon>Flavobacteriaceae</taxon>
        <taxon>Muriicola</taxon>
    </lineage>
</organism>
<dbReference type="Pfam" id="PF13479">
    <property type="entry name" value="AAA_24"/>
    <property type="match status" value="1"/>
</dbReference>
<dbReference type="KEGG" id="mur:EQY75_03355"/>
<dbReference type="AlphaFoldDB" id="A0A411E7T5"/>
<gene>
    <name evidence="1" type="ORF">EQY75_03355</name>
</gene>
<name>A0A411E7T5_9FLAO</name>
<dbReference type="SUPFAM" id="SSF52540">
    <property type="entry name" value="P-loop containing nucleoside triphosphate hydrolases"/>
    <property type="match status" value="1"/>
</dbReference>
<dbReference type="OrthoDB" id="1625426at2"/>
<dbReference type="InterPro" id="IPR027417">
    <property type="entry name" value="P-loop_NTPase"/>
</dbReference>
<dbReference type="RefSeq" id="WP_129602876.1">
    <property type="nucleotide sequence ID" value="NZ_CP035544.1"/>
</dbReference>
<accession>A0A411E7T5</accession>
<proteinExistence type="predicted"/>
<protein>
    <submittedName>
        <fullName evidence="1">AAA family ATPase</fullName>
    </submittedName>
</protein>
<evidence type="ECO:0000313" key="1">
    <source>
        <dbReference type="EMBL" id="QBA63667.1"/>
    </source>
</evidence>
<reference evidence="1 2" key="1">
    <citation type="submission" date="2019-01" db="EMBL/GenBank/DDBJ databases">
        <title>Muriicola soli sp. nov., isolated from soil.</title>
        <authorList>
            <person name="Kang H.J."/>
            <person name="Kim S.B."/>
        </authorList>
    </citation>
    <scope>NUCLEOTIDE SEQUENCE [LARGE SCALE GENOMIC DNA]</scope>
    <source>
        <strain evidence="1 2">MMS17-SY002</strain>
    </source>
</reference>
<sequence length="297" mass="33523">MEIRKSERKKAKIKLALQGSSGSGKTYSSLLIAKGLLGGDFTKTAIIDTENRSADLYAHLGNYNVVAMDPPYSPERYIEAIEVCEKAGMEVIIIDSISHCWDYLLDVHSNMPGNSFTNWGKVTPRQNAFVNKILRSKAHIISTMRVKQDYVLNQKNGKMVPEKVGLKAIQRNDLDYEFTIVFDIDSAHNAKASKDRTGIFIDKPDFVINASTGKKIIQWCEQESGSAEKKAKLEIEACESIEGLRHIYSKYPEINDKIKPLIMERKHVLENIHSHLISNKQIIQQSKNKENGIDNSK</sequence>
<keyword evidence="2" id="KW-1185">Reference proteome</keyword>
<dbReference type="EMBL" id="CP035544">
    <property type="protein sequence ID" value="QBA63667.1"/>
    <property type="molecule type" value="Genomic_DNA"/>
</dbReference>
<evidence type="ECO:0000313" key="2">
    <source>
        <dbReference type="Proteomes" id="UP000290889"/>
    </source>
</evidence>
<dbReference type="Proteomes" id="UP000290889">
    <property type="component" value="Chromosome"/>
</dbReference>